<dbReference type="OrthoDB" id="5227693at2759"/>
<dbReference type="STRING" id="1314776.A0A166AX19"/>
<dbReference type="EMBL" id="KV428128">
    <property type="protein sequence ID" value="KZT35770.1"/>
    <property type="molecule type" value="Genomic_DNA"/>
</dbReference>
<evidence type="ECO:0000256" key="1">
    <source>
        <dbReference type="SAM" id="MobiDB-lite"/>
    </source>
</evidence>
<keyword evidence="3" id="KW-1185">Reference proteome</keyword>
<accession>A0A166AX19</accession>
<sequence>MTDVVGATALVVSFVAFLVAILQVVQQYAATAYDYRRCSQHTIGSWARHTHRRWIWSEVRFEIMFATPRISLSPRPSPYTMPFPSLEEHIPSKGSKLALRRGQSDASANKADSKDAVAEKEPSLPRAPKPSYKQRQYAYVGQTKSGKRTREWYDVDSRPWFLQSTGTAPEAKCSWLSLLQSTTFSDTSFTITSRQSSFDYMPDGVARPLASMEQRNFLTLMTLYRINWRNRGVDADFSGASDIAEVTTREITNFGRTYRFTLRDRESDDTVVDGDSEDEEVDFDSSPANIFESGIKYYITSERARSAMFNRFELGFATILTHTSEEVLNSLKAAGVDHDAGNFVKDLYDANGGWGPGLAEGVQSWAYASMPKCVDERNDSFKSIYSAISIIACFGEPPIVAMLCNEVDQGLSTPQSHISSWARTYLSSRPAFRELTIPHFKWVCEKFRVNIFHYVVPWSRARSALAGIVALDEELETDLLKKLSDDQRLAFKLEMLNAQVKYQCRVFPEASAAAAAEGKQWWEKLDPIAAQNGQKIVQDIKGHFGGSEECARNVLMNRWMRGALWAIHNSNCCRDGFRELECSLASKWLEDTSTVYIA</sequence>
<proteinExistence type="predicted"/>
<gene>
    <name evidence="2" type="ORF">SISSUDRAFT_1050875</name>
</gene>
<evidence type="ECO:0000313" key="3">
    <source>
        <dbReference type="Proteomes" id="UP000076798"/>
    </source>
</evidence>
<feature type="compositionally biased region" description="Basic and acidic residues" evidence="1">
    <location>
        <begin position="111"/>
        <end position="123"/>
    </location>
</feature>
<protein>
    <submittedName>
        <fullName evidence="2">Uncharacterized protein</fullName>
    </submittedName>
</protein>
<name>A0A166AX19_9AGAM</name>
<organism evidence="2 3">
    <name type="scientific">Sistotremastrum suecicum HHB10207 ss-3</name>
    <dbReference type="NCBI Taxonomy" id="1314776"/>
    <lineage>
        <taxon>Eukaryota</taxon>
        <taxon>Fungi</taxon>
        <taxon>Dikarya</taxon>
        <taxon>Basidiomycota</taxon>
        <taxon>Agaricomycotina</taxon>
        <taxon>Agaricomycetes</taxon>
        <taxon>Sistotremastrales</taxon>
        <taxon>Sistotremastraceae</taxon>
        <taxon>Sistotremastrum</taxon>
    </lineage>
</organism>
<evidence type="ECO:0000313" key="2">
    <source>
        <dbReference type="EMBL" id="KZT35770.1"/>
    </source>
</evidence>
<dbReference type="Proteomes" id="UP000076798">
    <property type="component" value="Unassembled WGS sequence"/>
</dbReference>
<reference evidence="2 3" key="1">
    <citation type="journal article" date="2016" name="Mol. Biol. Evol.">
        <title>Comparative Genomics of Early-Diverging Mushroom-Forming Fungi Provides Insights into the Origins of Lignocellulose Decay Capabilities.</title>
        <authorList>
            <person name="Nagy L.G."/>
            <person name="Riley R."/>
            <person name="Tritt A."/>
            <person name="Adam C."/>
            <person name="Daum C."/>
            <person name="Floudas D."/>
            <person name="Sun H."/>
            <person name="Yadav J.S."/>
            <person name="Pangilinan J."/>
            <person name="Larsson K.H."/>
            <person name="Matsuura K."/>
            <person name="Barry K."/>
            <person name="Labutti K."/>
            <person name="Kuo R."/>
            <person name="Ohm R.A."/>
            <person name="Bhattacharya S.S."/>
            <person name="Shirouzu T."/>
            <person name="Yoshinaga Y."/>
            <person name="Martin F.M."/>
            <person name="Grigoriev I.V."/>
            <person name="Hibbett D.S."/>
        </authorList>
    </citation>
    <scope>NUCLEOTIDE SEQUENCE [LARGE SCALE GENOMIC DNA]</scope>
    <source>
        <strain evidence="2 3">HHB10207 ss-3</strain>
    </source>
</reference>
<dbReference type="AlphaFoldDB" id="A0A166AX19"/>
<feature type="region of interest" description="Disordered" evidence="1">
    <location>
        <begin position="97"/>
        <end position="133"/>
    </location>
</feature>